<reference evidence="3" key="1">
    <citation type="submission" date="2021-11" db="EMBL/GenBank/DDBJ databases">
        <title>The complete genome of Massilia sp sp. G4R7.</title>
        <authorList>
            <person name="Liu L."/>
            <person name="Yue J."/>
            <person name="Yuan J."/>
            <person name="Yang F."/>
            <person name="Li L."/>
        </authorList>
    </citation>
    <scope>NUCLEOTIDE SEQUENCE</scope>
    <source>
        <strain evidence="3">G4R7</strain>
    </source>
</reference>
<dbReference type="Gene3D" id="3.30.428.10">
    <property type="entry name" value="HIT-like"/>
    <property type="match status" value="1"/>
</dbReference>
<accession>A0ABS8QAY4</accession>
<evidence type="ECO:0000313" key="3">
    <source>
        <dbReference type="EMBL" id="MCD2518116.1"/>
    </source>
</evidence>
<dbReference type="SUPFAM" id="SSF54197">
    <property type="entry name" value="HIT-like"/>
    <property type="match status" value="1"/>
</dbReference>
<dbReference type="InterPro" id="IPR036265">
    <property type="entry name" value="HIT-like_sf"/>
</dbReference>
<dbReference type="Proteomes" id="UP001179361">
    <property type="component" value="Unassembled WGS sequence"/>
</dbReference>
<comment type="caution">
    <text evidence="3">The sequence shown here is derived from an EMBL/GenBank/DDBJ whole genome shotgun (WGS) entry which is preliminary data.</text>
</comment>
<dbReference type="InterPro" id="IPR011146">
    <property type="entry name" value="HIT-like"/>
</dbReference>
<feature type="domain" description="HIT" evidence="2">
    <location>
        <begin position="8"/>
        <end position="115"/>
    </location>
</feature>
<evidence type="ECO:0000313" key="4">
    <source>
        <dbReference type="Proteomes" id="UP001179361"/>
    </source>
</evidence>
<organism evidence="3 4">
    <name type="scientific">Massilia phyllostachyos</name>
    <dbReference type="NCBI Taxonomy" id="2898585"/>
    <lineage>
        <taxon>Bacteria</taxon>
        <taxon>Pseudomonadati</taxon>
        <taxon>Pseudomonadota</taxon>
        <taxon>Betaproteobacteria</taxon>
        <taxon>Burkholderiales</taxon>
        <taxon>Oxalobacteraceae</taxon>
        <taxon>Telluria group</taxon>
        <taxon>Massilia</taxon>
    </lineage>
</organism>
<dbReference type="PROSITE" id="PS51084">
    <property type="entry name" value="HIT_2"/>
    <property type="match status" value="1"/>
</dbReference>
<dbReference type="PRINTS" id="PR00332">
    <property type="entry name" value="HISTRIAD"/>
</dbReference>
<protein>
    <submittedName>
        <fullName evidence="3">HIT domain-containing protein</fullName>
    </submittedName>
</protein>
<dbReference type="RefSeq" id="WP_231059408.1">
    <property type="nucleotide sequence ID" value="NZ_JAJNOC010000006.1"/>
</dbReference>
<dbReference type="InterPro" id="IPR001310">
    <property type="entry name" value="Histidine_triad_HIT"/>
</dbReference>
<dbReference type="PANTHER" id="PTHR46648:SF1">
    <property type="entry name" value="ADENOSINE 5'-MONOPHOSPHORAMIDASE HNT1"/>
    <property type="match status" value="1"/>
</dbReference>
<dbReference type="EMBL" id="JAJNOC010000006">
    <property type="protein sequence ID" value="MCD2518116.1"/>
    <property type="molecule type" value="Genomic_DNA"/>
</dbReference>
<feature type="short sequence motif" description="Histidine triad motif" evidence="1">
    <location>
        <begin position="100"/>
        <end position="104"/>
    </location>
</feature>
<evidence type="ECO:0000256" key="1">
    <source>
        <dbReference type="PROSITE-ProRule" id="PRU00464"/>
    </source>
</evidence>
<gene>
    <name evidence="3" type="ORF">LQ564_17540</name>
</gene>
<keyword evidence="4" id="KW-1185">Reference proteome</keyword>
<evidence type="ECO:0000259" key="2">
    <source>
        <dbReference type="PROSITE" id="PS51084"/>
    </source>
</evidence>
<dbReference type="Pfam" id="PF01230">
    <property type="entry name" value="HIT"/>
    <property type="match status" value="1"/>
</dbReference>
<name>A0ABS8QAY4_9BURK</name>
<sequence length="145" mass="15044">MDYDSGNPFARILRGELPCVKVYEDEHTLAMMDIMPQAEGHVLVLPKEPAAELFALSDDGAAACIRTTKKVAAAVKAALGSPGIMVAQFNGAAAGQTVPHVHFHIVPRQQAAPLKPHASAQADIGELQALAARIIAALDGAASAS</sequence>
<proteinExistence type="predicted"/>
<dbReference type="PANTHER" id="PTHR46648">
    <property type="entry name" value="HIT FAMILY PROTEIN 1"/>
    <property type="match status" value="1"/>
</dbReference>